<protein>
    <submittedName>
        <fullName evidence="1">Universal stress protein</fullName>
    </submittedName>
</protein>
<gene>
    <name evidence="1" type="ORF">NPE20_12390</name>
</gene>
<name>A0ABT1T2C6_9SPHI</name>
<reference evidence="1 2" key="1">
    <citation type="submission" date="2022-07" db="EMBL/GenBank/DDBJ databases">
        <title>Mucilaginibacter sp. JC4.</title>
        <authorList>
            <person name="Le V."/>
            <person name="Ko S.-R."/>
            <person name="Ahn C.-Y."/>
            <person name="Oh H.-M."/>
        </authorList>
    </citation>
    <scope>NUCLEOTIDE SEQUENCE [LARGE SCALE GENOMIC DNA]</scope>
    <source>
        <strain evidence="1 2">JC4</strain>
    </source>
</reference>
<dbReference type="Proteomes" id="UP001204376">
    <property type="component" value="Unassembled WGS sequence"/>
</dbReference>
<dbReference type="SUPFAM" id="SSF52402">
    <property type="entry name" value="Adenine nucleotide alpha hydrolases-like"/>
    <property type="match status" value="2"/>
</dbReference>
<sequence>MKRISAVFDGLKFSASTLGYAIALAKRSGALLSGVFLESFLYHSYELQDAIGRHGLSAVKMKHQLEKDQMARLNSIRDFEQACLAAQIQFNVHRDKGLSILEVLKESIYSDLLLVSAEETFSHGPDKMPGQFLRELLEETQCPVLVVPKEQRTIEQVILLFDGKPASVQAIKLFNYVMPWLHGKAVEVVTVSATSDAVPTDYRLIKEFISCHYPAASYTLLTGDPEKELSDYLNSLNKNCLVVLGAYQRGKVSRWFHPSLADNLLQRTDLPLFIAHL</sequence>
<evidence type="ECO:0000313" key="1">
    <source>
        <dbReference type="EMBL" id="MCQ6958766.1"/>
    </source>
</evidence>
<keyword evidence="2" id="KW-1185">Reference proteome</keyword>
<dbReference type="RefSeq" id="WP_256538963.1">
    <property type="nucleotide sequence ID" value="NZ_JANHOH010000002.1"/>
</dbReference>
<evidence type="ECO:0000313" key="2">
    <source>
        <dbReference type="Proteomes" id="UP001204376"/>
    </source>
</evidence>
<proteinExistence type="predicted"/>
<dbReference type="Gene3D" id="3.40.50.12370">
    <property type="match status" value="1"/>
</dbReference>
<organism evidence="1 2">
    <name type="scientific">Mucilaginibacter aquariorum</name>
    <dbReference type="NCBI Taxonomy" id="2967225"/>
    <lineage>
        <taxon>Bacteria</taxon>
        <taxon>Pseudomonadati</taxon>
        <taxon>Bacteroidota</taxon>
        <taxon>Sphingobacteriia</taxon>
        <taxon>Sphingobacteriales</taxon>
        <taxon>Sphingobacteriaceae</taxon>
        <taxon>Mucilaginibacter</taxon>
    </lineage>
</organism>
<dbReference type="EMBL" id="JANHOH010000002">
    <property type="protein sequence ID" value="MCQ6958766.1"/>
    <property type="molecule type" value="Genomic_DNA"/>
</dbReference>
<accession>A0ABT1T2C6</accession>
<comment type="caution">
    <text evidence="1">The sequence shown here is derived from an EMBL/GenBank/DDBJ whole genome shotgun (WGS) entry which is preliminary data.</text>
</comment>